<keyword evidence="1" id="KW-0472">Membrane</keyword>
<sequence>MAVAAVARSAMVVSALVVRAMAARALVVPAVAVAVAGVAGIRLLLHLTCSSHGISDNHWMRTRHGMPGGMPAVGGAEYTP</sequence>
<reference evidence="2 3" key="1">
    <citation type="submission" date="2016-06" db="EMBL/GenBank/DDBJ databases">
        <title>Complete genome sequences of Bordetella bronchialis and Bordetella flabilis.</title>
        <authorList>
            <person name="LiPuma J.J."/>
            <person name="Spilker T."/>
        </authorList>
    </citation>
    <scope>NUCLEOTIDE SEQUENCE [LARGE SCALE GENOMIC DNA]</scope>
    <source>
        <strain evidence="2 3">AU10664</strain>
    </source>
</reference>
<proteinExistence type="predicted"/>
<dbReference type="EMBL" id="CP016172">
    <property type="protein sequence ID" value="ANN79769.1"/>
    <property type="molecule type" value="Genomic_DNA"/>
</dbReference>
<organism evidence="2 3">
    <name type="scientific">Bordetella flabilis</name>
    <dbReference type="NCBI Taxonomy" id="463014"/>
    <lineage>
        <taxon>Bacteria</taxon>
        <taxon>Pseudomonadati</taxon>
        <taxon>Pseudomonadota</taxon>
        <taxon>Betaproteobacteria</taxon>
        <taxon>Burkholderiales</taxon>
        <taxon>Alcaligenaceae</taxon>
        <taxon>Bordetella</taxon>
    </lineage>
</organism>
<keyword evidence="3" id="KW-1185">Reference proteome</keyword>
<dbReference type="KEGG" id="bfz:BAU07_23980"/>
<name>A0A193GKI1_9BORD</name>
<dbReference type="Proteomes" id="UP000091926">
    <property type="component" value="Chromosome"/>
</dbReference>
<protein>
    <submittedName>
        <fullName evidence="2">Uncharacterized protein</fullName>
    </submittedName>
</protein>
<keyword evidence="1" id="KW-1133">Transmembrane helix</keyword>
<evidence type="ECO:0000256" key="1">
    <source>
        <dbReference type="SAM" id="Phobius"/>
    </source>
</evidence>
<gene>
    <name evidence="2" type="ORF">BAU07_23980</name>
</gene>
<accession>A0A193GKI1</accession>
<evidence type="ECO:0000313" key="2">
    <source>
        <dbReference type="EMBL" id="ANN79769.1"/>
    </source>
</evidence>
<keyword evidence="1" id="KW-0812">Transmembrane</keyword>
<evidence type="ECO:0000313" key="3">
    <source>
        <dbReference type="Proteomes" id="UP000091926"/>
    </source>
</evidence>
<feature type="transmembrane region" description="Helical" evidence="1">
    <location>
        <begin position="25"/>
        <end position="45"/>
    </location>
</feature>
<dbReference type="AlphaFoldDB" id="A0A193GKI1"/>